<dbReference type="Proteomes" id="UP000799755">
    <property type="component" value="Unassembled WGS sequence"/>
</dbReference>
<reference evidence="1" key="1">
    <citation type="journal article" date="2020" name="Stud. Mycol.">
        <title>101 Dothideomycetes genomes: a test case for predicting lifestyles and emergence of pathogens.</title>
        <authorList>
            <person name="Haridas S."/>
            <person name="Albert R."/>
            <person name="Binder M."/>
            <person name="Bloem J."/>
            <person name="Labutti K."/>
            <person name="Salamov A."/>
            <person name="Andreopoulos B."/>
            <person name="Baker S."/>
            <person name="Barry K."/>
            <person name="Bills G."/>
            <person name="Bluhm B."/>
            <person name="Cannon C."/>
            <person name="Castanera R."/>
            <person name="Culley D."/>
            <person name="Daum C."/>
            <person name="Ezra D."/>
            <person name="Gonzalez J."/>
            <person name="Henrissat B."/>
            <person name="Kuo A."/>
            <person name="Liang C."/>
            <person name="Lipzen A."/>
            <person name="Lutzoni F."/>
            <person name="Magnuson J."/>
            <person name="Mondo S."/>
            <person name="Nolan M."/>
            <person name="Ohm R."/>
            <person name="Pangilinan J."/>
            <person name="Park H.-J."/>
            <person name="Ramirez L."/>
            <person name="Alfaro M."/>
            <person name="Sun H."/>
            <person name="Tritt A."/>
            <person name="Yoshinaga Y."/>
            <person name="Zwiers L.-H."/>
            <person name="Turgeon B."/>
            <person name="Goodwin S."/>
            <person name="Spatafora J."/>
            <person name="Crous P."/>
            <person name="Grigoriev I."/>
        </authorList>
    </citation>
    <scope>NUCLEOTIDE SEQUENCE</scope>
    <source>
        <strain evidence="1">ATCC 200398</strain>
    </source>
</reference>
<organism evidence="1 2">
    <name type="scientific">Lindgomyces ingoldianus</name>
    <dbReference type="NCBI Taxonomy" id="673940"/>
    <lineage>
        <taxon>Eukaryota</taxon>
        <taxon>Fungi</taxon>
        <taxon>Dikarya</taxon>
        <taxon>Ascomycota</taxon>
        <taxon>Pezizomycotina</taxon>
        <taxon>Dothideomycetes</taxon>
        <taxon>Pleosporomycetidae</taxon>
        <taxon>Pleosporales</taxon>
        <taxon>Lindgomycetaceae</taxon>
        <taxon>Lindgomyces</taxon>
    </lineage>
</organism>
<proteinExistence type="predicted"/>
<name>A0ACB6RC60_9PLEO</name>
<protein>
    <submittedName>
        <fullName evidence="1">Uncharacterized protein</fullName>
    </submittedName>
</protein>
<accession>A0ACB6RC60</accession>
<comment type="caution">
    <text evidence="1">The sequence shown here is derived from an EMBL/GenBank/DDBJ whole genome shotgun (WGS) entry which is preliminary data.</text>
</comment>
<sequence>MRSAALLRNSAFVFVLASFSLLARMVNRKEIYAPEVQIMIWLLMPQLSGGLAPSMARLHPLATKIWILLISGIVFFLTWFWYRGLDWLPKTGCRDDYVFVFAKVSVYHWFRTFSKVIFTFSAIHAGYAALVTIFFWRIPDESQEGSDYLVWLMVVVWPISIAGCEMTLKWNHVTDVYTLRSPSQLVPLMLGVGQLVDTIYRVVQSRVKDEEDSEEDENDYVACSHKVGGGGRDVELTPLPPS</sequence>
<dbReference type="EMBL" id="MU003493">
    <property type="protein sequence ID" value="KAF2476914.1"/>
    <property type="molecule type" value="Genomic_DNA"/>
</dbReference>
<gene>
    <name evidence="1" type="ORF">BDR25DRAFT_300046</name>
</gene>
<evidence type="ECO:0000313" key="1">
    <source>
        <dbReference type="EMBL" id="KAF2476914.1"/>
    </source>
</evidence>
<keyword evidence="2" id="KW-1185">Reference proteome</keyword>
<evidence type="ECO:0000313" key="2">
    <source>
        <dbReference type="Proteomes" id="UP000799755"/>
    </source>
</evidence>